<name>A0AAV4QB14_CAEEX</name>
<keyword evidence="2" id="KW-1185">Reference proteome</keyword>
<gene>
    <name evidence="1" type="ORF">CEXT_137951</name>
</gene>
<dbReference type="AlphaFoldDB" id="A0AAV4QB14"/>
<dbReference type="EMBL" id="BPLR01005935">
    <property type="protein sequence ID" value="GIY06181.1"/>
    <property type="molecule type" value="Genomic_DNA"/>
</dbReference>
<sequence>MELTILTRTEKLLTSHPGAESMYGNRMESINKQLQMNFQPSYDFEPNISTRKRQKLATAQTRFQCELCDFSSESVTILNGHRIHCIRLKNLKESQKSEPKMVNFQPILNIPLNAAYACTL</sequence>
<accession>A0AAV4QB14</accession>
<evidence type="ECO:0000313" key="2">
    <source>
        <dbReference type="Proteomes" id="UP001054945"/>
    </source>
</evidence>
<dbReference type="Proteomes" id="UP001054945">
    <property type="component" value="Unassembled WGS sequence"/>
</dbReference>
<reference evidence="1 2" key="1">
    <citation type="submission" date="2021-06" db="EMBL/GenBank/DDBJ databases">
        <title>Caerostris extrusa draft genome.</title>
        <authorList>
            <person name="Kono N."/>
            <person name="Arakawa K."/>
        </authorList>
    </citation>
    <scope>NUCLEOTIDE SEQUENCE [LARGE SCALE GENOMIC DNA]</scope>
</reference>
<organism evidence="1 2">
    <name type="scientific">Caerostris extrusa</name>
    <name type="common">Bark spider</name>
    <name type="synonym">Caerostris bankana</name>
    <dbReference type="NCBI Taxonomy" id="172846"/>
    <lineage>
        <taxon>Eukaryota</taxon>
        <taxon>Metazoa</taxon>
        <taxon>Ecdysozoa</taxon>
        <taxon>Arthropoda</taxon>
        <taxon>Chelicerata</taxon>
        <taxon>Arachnida</taxon>
        <taxon>Araneae</taxon>
        <taxon>Araneomorphae</taxon>
        <taxon>Entelegynae</taxon>
        <taxon>Araneoidea</taxon>
        <taxon>Araneidae</taxon>
        <taxon>Caerostris</taxon>
    </lineage>
</organism>
<comment type="caution">
    <text evidence="1">The sequence shown here is derived from an EMBL/GenBank/DDBJ whole genome shotgun (WGS) entry which is preliminary data.</text>
</comment>
<protein>
    <recommendedName>
        <fullName evidence="3">C2H2-type domain-containing protein</fullName>
    </recommendedName>
</protein>
<evidence type="ECO:0000313" key="1">
    <source>
        <dbReference type="EMBL" id="GIY06181.1"/>
    </source>
</evidence>
<evidence type="ECO:0008006" key="3">
    <source>
        <dbReference type="Google" id="ProtNLM"/>
    </source>
</evidence>
<proteinExistence type="predicted"/>